<dbReference type="EMBL" id="OV121132">
    <property type="protein sequence ID" value="CAH0547982.1"/>
    <property type="molecule type" value="Genomic_DNA"/>
</dbReference>
<organism evidence="19 20">
    <name type="scientific">Brassicogethes aeneus</name>
    <name type="common">Rape pollen beetle</name>
    <name type="synonym">Meligethes aeneus</name>
    <dbReference type="NCBI Taxonomy" id="1431903"/>
    <lineage>
        <taxon>Eukaryota</taxon>
        <taxon>Metazoa</taxon>
        <taxon>Ecdysozoa</taxon>
        <taxon>Arthropoda</taxon>
        <taxon>Hexapoda</taxon>
        <taxon>Insecta</taxon>
        <taxon>Pterygota</taxon>
        <taxon>Neoptera</taxon>
        <taxon>Endopterygota</taxon>
        <taxon>Coleoptera</taxon>
        <taxon>Polyphaga</taxon>
        <taxon>Cucujiformia</taxon>
        <taxon>Nitidulidae</taxon>
        <taxon>Meligethinae</taxon>
        <taxon>Brassicogethes</taxon>
    </lineage>
</organism>
<name>A0A9P0ATQ7_BRAAE</name>
<dbReference type="SMART" id="SM00184">
    <property type="entry name" value="RING"/>
    <property type="match status" value="2"/>
</dbReference>
<evidence type="ECO:0000259" key="15">
    <source>
        <dbReference type="PROSITE" id="PS50016"/>
    </source>
</evidence>
<dbReference type="InterPro" id="IPR011011">
    <property type="entry name" value="Znf_FYVE_PHD"/>
</dbReference>
<dbReference type="Gene3D" id="3.30.40.10">
    <property type="entry name" value="Zinc/RING finger domain, C3HC4 (zinc finger)"/>
    <property type="match status" value="1"/>
</dbReference>
<dbReference type="OrthoDB" id="2270193at2759"/>
<dbReference type="GO" id="GO:0044027">
    <property type="term" value="P:negative regulation of gene expression via chromosomal CpG island methylation"/>
    <property type="evidence" value="ECO:0007669"/>
    <property type="project" value="TreeGrafter"/>
</dbReference>
<keyword evidence="10 13" id="KW-0539">Nucleus</keyword>
<evidence type="ECO:0000256" key="4">
    <source>
        <dbReference type="ARBA" id="ARBA00022679"/>
    </source>
</evidence>
<dbReference type="Proteomes" id="UP001154078">
    <property type="component" value="Chromosome 1"/>
</dbReference>
<evidence type="ECO:0000256" key="3">
    <source>
        <dbReference type="ARBA" id="ARBA00012483"/>
    </source>
</evidence>
<evidence type="ECO:0000256" key="7">
    <source>
        <dbReference type="ARBA" id="ARBA00022786"/>
    </source>
</evidence>
<keyword evidence="5" id="KW-0479">Metal-binding</keyword>
<dbReference type="GO" id="GO:0005634">
    <property type="term" value="C:nucleus"/>
    <property type="evidence" value="ECO:0007669"/>
    <property type="project" value="UniProtKB-SubCell"/>
</dbReference>
<evidence type="ECO:0000259" key="18">
    <source>
        <dbReference type="PROSITE" id="PS51015"/>
    </source>
</evidence>
<dbReference type="FunFam" id="2.30.280.10:FF:000001">
    <property type="entry name" value="E3 ubiquitin-protein ligase UHRF1 isoform 1"/>
    <property type="match status" value="1"/>
</dbReference>
<dbReference type="SUPFAM" id="SSF57903">
    <property type="entry name" value="FYVE/PHD zinc finger"/>
    <property type="match status" value="1"/>
</dbReference>
<keyword evidence="8" id="KW-0862">Zinc</keyword>
<evidence type="ECO:0000256" key="10">
    <source>
        <dbReference type="ARBA" id="ARBA00023242"/>
    </source>
</evidence>
<feature type="domain" description="YDG" evidence="18">
    <location>
        <begin position="385"/>
        <end position="548"/>
    </location>
</feature>
<dbReference type="InterPro" id="IPR045134">
    <property type="entry name" value="UHRF1/2-like"/>
</dbReference>
<dbReference type="PROSITE" id="PS50053">
    <property type="entry name" value="UBIQUITIN_2"/>
    <property type="match status" value="1"/>
</dbReference>
<dbReference type="Pfam" id="PF00628">
    <property type="entry name" value="PHD"/>
    <property type="match status" value="1"/>
</dbReference>
<dbReference type="Gene3D" id="2.30.280.10">
    <property type="entry name" value="SRA-YDG"/>
    <property type="match status" value="1"/>
</dbReference>
<evidence type="ECO:0000256" key="8">
    <source>
        <dbReference type="ARBA" id="ARBA00022833"/>
    </source>
</evidence>
<keyword evidence="7" id="KW-0833">Ubl conjugation pathway</keyword>
<dbReference type="SMART" id="SM00249">
    <property type="entry name" value="PHD"/>
    <property type="match status" value="1"/>
</dbReference>
<comment type="subcellular location">
    <subcellularLocation>
        <location evidence="13">Nucleus</location>
    </subcellularLocation>
</comment>
<dbReference type="CDD" id="cd15525">
    <property type="entry name" value="PHD_UHRF1_2"/>
    <property type="match status" value="1"/>
</dbReference>
<keyword evidence="11" id="KW-0131">Cell cycle</keyword>
<dbReference type="Gene3D" id="2.30.30.1150">
    <property type="match status" value="1"/>
</dbReference>
<dbReference type="SUPFAM" id="SSF54236">
    <property type="entry name" value="Ubiquitin-like"/>
    <property type="match status" value="1"/>
</dbReference>
<evidence type="ECO:0000313" key="20">
    <source>
        <dbReference type="Proteomes" id="UP001154078"/>
    </source>
</evidence>
<dbReference type="SUPFAM" id="SSF57850">
    <property type="entry name" value="RING/U-box"/>
    <property type="match status" value="1"/>
</dbReference>
<feature type="region of interest" description="Disordered" evidence="14">
    <location>
        <begin position="577"/>
        <end position="606"/>
    </location>
</feature>
<proteinExistence type="predicted"/>
<evidence type="ECO:0000256" key="6">
    <source>
        <dbReference type="ARBA" id="ARBA00022771"/>
    </source>
</evidence>
<dbReference type="InterPro" id="IPR019787">
    <property type="entry name" value="Znf_PHD-finger"/>
</dbReference>
<dbReference type="InterPro" id="IPR001841">
    <property type="entry name" value="Znf_RING"/>
</dbReference>
<dbReference type="SMART" id="SM00213">
    <property type="entry name" value="UBQ"/>
    <property type="match status" value="1"/>
</dbReference>
<keyword evidence="4" id="KW-0808">Transferase</keyword>
<dbReference type="PROSITE" id="PS51015">
    <property type="entry name" value="YDG"/>
    <property type="match status" value="1"/>
</dbReference>
<dbReference type="Pfam" id="PF02182">
    <property type="entry name" value="SAD_SRA"/>
    <property type="match status" value="1"/>
</dbReference>
<dbReference type="Gene3D" id="3.10.20.90">
    <property type="entry name" value="Phosphatidylinositol 3-kinase Catalytic Subunit, Chain A, domain 1"/>
    <property type="match status" value="1"/>
</dbReference>
<accession>A0A9P0ATQ7</accession>
<gene>
    <name evidence="19" type="ORF">MELIAE_LOCUS1853</name>
</gene>
<feature type="compositionally biased region" description="Basic and acidic residues" evidence="14">
    <location>
        <begin position="578"/>
        <end position="595"/>
    </location>
</feature>
<dbReference type="InterPro" id="IPR017907">
    <property type="entry name" value="Znf_RING_CS"/>
</dbReference>
<dbReference type="PROSITE" id="PS00518">
    <property type="entry name" value="ZF_RING_1"/>
    <property type="match status" value="1"/>
</dbReference>
<keyword evidence="20" id="KW-1185">Reference proteome</keyword>
<evidence type="ECO:0000256" key="9">
    <source>
        <dbReference type="ARBA" id="ARBA00023125"/>
    </source>
</evidence>
<dbReference type="GO" id="GO:0003677">
    <property type="term" value="F:DNA binding"/>
    <property type="evidence" value="ECO:0007669"/>
    <property type="project" value="UniProtKB-KW"/>
</dbReference>
<dbReference type="GO" id="GO:0008270">
    <property type="term" value="F:zinc ion binding"/>
    <property type="evidence" value="ECO:0007669"/>
    <property type="project" value="UniProtKB-KW"/>
</dbReference>
<dbReference type="InterPro" id="IPR003105">
    <property type="entry name" value="SRA_YDG"/>
</dbReference>
<keyword evidence="6 12" id="KW-0863">Zinc-finger</keyword>
<evidence type="ECO:0000256" key="11">
    <source>
        <dbReference type="ARBA" id="ARBA00023306"/>
    </source>
</evidence>
<dbReference type="InterPro" id="IPR029071">
    <property type="entry name" value="Ubiquitin-like_domsf"/>
</dbReference>
<dbReference type="PROSITE" id="PS50089">
    <property type="entry name" value="ZF_RING_2"/>
    <property type="match status" value="1"/>
</dbReference>
<dbReference type="SUPFAM" id="SSF88697">
    <property type="entry name" value="PUA domain-like"/>
    <property type="match status" value="1"/>
</dbReference>
<evidence type="ECO:0000256" key="13">
    <source>
        <dbReference type="PROSITE-ProRule" id="PRU00358"/>
    </source>
</evidence>
<feature type="domain" description="PHD-type" evidence="15">
    <location>
        <begin position="281"/>
        <end position="332"/>
    </location>
</feature>
<dbReference type="InterPro" id="IPR036987">
    <property type="entry name" value="SRA-YDG_sf"/>
</dbReference>
<dbReference type="InterPro" id="IPR021991">
    <property type="entry name" value="TTD_dom"/>
</dbReference>
<evidence type="ECO:0000256" key="14">
    <source>
        <dbReference type="SAM" id="MobiDB-lite"/>
    </source>
</evidence>
<evidence type="ECO:0000256" key="12">
    <source>
        <dbReference type="PROSITE-ProRule" id="PRU00175"/>
    </source>
</evidence>
<dbReference type="PROSITE" id="PS50016">
    <property type="entry name" value="ZF_PHD_2"/>
    <property type="match status" value="1"/>
</dbReference>
<dbReference type="GO" id="GO:0061630">
    <property type="term" value="F:ubiquitin protein ligase activity"/>
    <property type="evidence" value="ECO:0007669"/>
    <property type="project" value="UniProtKB-EC"/>
</dbReference>
<comment type="pathway">
    <text evidence="2">Protein modification; protein ubiquitination.</text>
</comment>
<evidence type="ECO:0000259" key="17">
    <source>
        <dbReference type="PROSITE" id="PS50089"/>
    </source>
</evidence>
<dbReference type="PANTHER" id="PTHR14140">
    <property type="entry name" value="E3 UBIQUITIN-PROTEIN LIGASE UHRF-RELATED"/>
    <property type="match status" value="1"/>
</dbReference>
<protein>
    <recommendedName>
        <fullName evidence="3">RING-type E3 ubiquitin transferase</fullName>
        <ecNumber evidence="3">2.3.2.27</ecNumber>
    </recommendedName>
</protein>
<dbReference type="PANTHER" id="PTHR14140:SF45">
    <property type="entry name" value="RING-TYPE E3 UBIQUITIN TRANSFERASE"/>
    <property type="match status" value="1"/>
</dbReference>
<dbReference type="EC" id="2.3.2.27" evidence="3"/>
<feature type="domain" description="Ubiquitin-like" evidence="16">
    <location>
        <begin position="1"/>
        <end position="80"/>
    </location>
</feature>
<dbReference type="FunFam" id="3.30.40.10:FF:000066">
    <property type="entry name" value="E3 ubiquitin-protein ligase UHRF2 isoform X1"/>
    <property type="match status" value="1"/>
</dbReference>
<comment type="catalytic activity">
    <reaction evidence="1">
        <text>S-ubiquitinyl-[E2 ubiquitin-conjugating enzyme]-L-cysteine + [acceptor protein]-L-lysine = [E2 ubiquitin-conjugating enzyme]-L-cysteine + N(6)-ubiquitinyl-[acceptor protein]-L-lysine.</text>
        <dbReference type="EC" id="2.3.2.27"/>
    </reaction>
</comment>
<evidence type="ECO:0000259" key="16">
    <source>
        <dbReference type="PROSITE" id="PS50053"/>
    </source>
</evidence>
<evidence type="ECO:0000256" key="5">
    <source>
        <dbReference type="ARBA" id="ARBA00022723"/>
    </source>
</evidence>
<dbReference type="SMART" id="SM00466">
    <property type="entry name" value="SRA"/>
    <property type="match status" value="1"/>
</dbReference>
<dbReference type="GO" id="GO:0016567">
    <property type="term" value="P:protein ubiquitination"/>
    <property type="evidence" value="ECO:0007669"/>
    <property type="project" value="TreeGrafter"/>
</dbReference>
<feature type="domain" description="RING-type" evidence="17">
    <location>
        <begin position="671"/>
        <end position="710"/>
    </location>
</feature>
<dbReference type="InterPro" id="IPR001965">
    <property type="entry name" value="Znf_PHD"/>
</dbReference>
<dbReference type="AlphaFoldDB" id="A0A9P0ATQ7"/>
<evidence type="ECO:0000256" key="1">
    <source>
        <dbReference type="ARBA" id="ARBA00000900"/>
    </source>
</evidence>
<reference evidence="19" key="1">
    <citation type="submission" date="2021-12" db="EMBL/GenBank/DDBJ databases">
        <authorList>
            <person name="King R."/>
        </authorList>
    </citation>
    <scope>NUCLEOTIDE SEQUENCE</scope>
</reference>
<dbReference type="InterPro" id="IPR013083">
    <property type="entry name" value="Znf_RING/FYVE/PHD"/>
</dbReference>
<evidence type="ECO:0000256" key="2">
    <source>
        <dbReference type="ARBA" id="ARBA00004906"/>
    </source>
</evidence>
<feature type="region of interest" description="Disordered" evidence="14">
    <location>
        <begin position="77"/>
        <end position="96"/>
    </location>
</feature>
<sequence length="740" mass="84576">MYIKIRKLGAPQGEGDAIINISKMALIQELKEMILQEMNVEAEQQLLLYKGKQLIDDHKVMDYDIQLNDVIQLMIRKPREPSEEPEKEKNNEKTKDKENLVECESLYYKKGDFVDVIHDGNGAWYESVIEEVLMKESDETEKEFVYKVKGDDDVATTFEMNVSDKEIRPRSFYTYKTNELKEEMIVLVNYNIEEPKTRGPWFDFKIVTVNNKTVNGTVFVGKDKTPIENCTLKFIDEIMRIEEKALITEREERRVPKKPPVRKYPFNCDKCKDAKGRKCRECGCRVCAGKDSCDTIILCDECDYGYHIACLDPPLEKVPEEEEWYCPECKTDDSAIVKAGEKLKASQKKAKMASSKGDAKRDWGKGMACVGRTKECTIVSKNHYGPVPGVEVGTCWKFRLQVSEAGIHRPHVAGIHGRETDGAYSLVLSGGYEDDVDNGEEFFYTGSGGRDLSGNKRVNDQSCDQKLTRMNKALALNCYAKFNDKEGAESADWKKGKPVRVVRNYKLAKHSKYAPKEGNRYDGIYKVLKYYPEKGKSGFIVWRYLLRRDDASSAPWEQGGQEFDLIYPPGYLEAQEAAEQKKENKSKSPAKEAAKKGTKRKAQKDASLKTMTDFFNSTPKKSKVSEFKLTPEVSGLIAKDETNRKLWDECKENVKDGKVKFLEKVEEVFMCICCQEVVHQPSTTDCKHNICKACLKRSFSSKIYTCPYCRFDLGEKYIIKVNEPLSEALLLLFPGYEATR</sequence>
<dbReference type="Gene3D" id="2.30.30.140">
    <property type="match status" value="1"/>
</dbReference>
<dbReference type="Pfam" id="PF12148">
    <property type="entry name" value="TTD"/>
    <property type="match status" value="1"/>
</dbReference>
<dbReference type="InterPro" id="IPR015947">
    <property type="entry name" value="PUA-like_sf"/>
</dbReference>
<evidence type="ECO:0000313" key="19">
    <source>
        <dbReference type="EMBL" id="CAH0547982.1"/>
    </source>
</evidence>
<dbReference type="Pfam" id="PF00240">
    <property type="entry name" value="ubiquitin"/>
    <property type="match status" value="1"/>
</dbReference>
<keyword evidence="9" id="KW-0238">DNA-binding</keyword>
<dbReference type="InterPro" id="IPR000626">
    <property type="entry name" value="Ubiquitin-like_dom"/>
</dbReference>